<proteinExistence type="predicted"/>
<dbReference type="RefSeq" id="WP_406831718.1">
    <property type="nucleotide sequence ID" value="NZ_CP157483.1"/>
</dbReference>
<name>A0AAU7JVC3_9MICO</name>
<organism evidence="1">
    <name type="scientific">Pedococcus sp. KACC 23699</name>
    <dbReference type="NCBI Taxonomy" id="3149228"/>
    <lineage>
        <taxon>Bacteria</taxon>
        <taxon>Bacillati</taxon>
        <taxon>Actinomycetota</taxon>
        <taxon>Actinomycetes</taxon>
        <taxon>Micrococcales</taxon>
        <taxon>Intrasporangiaceae</taxon>
        <taxon>Pedococcus</taxon>
    </lineage>
</organism>
<evidence type="ECO:0000313" key="1">
    <source>
        <dbReference type="EMBL" id="XBO44228.1"/>
    </source>
</evidence>
<sequence length="214" mass="24140">MFNESWPWKRDLAAAADRLEEARLGLAHRLEFGDGDDAYEQETEAVYQVERDVMSGAFAARRLIGMPSKVTKRARATKAVVTRFPLRGDVSAPDTWDALDDLEMYDMDARRDVSISANEMCNLFVHSLIFRLAWTLEGLSWANYWALPADDPRCEAMPTEVSGLLVATDKSSSQHLTLVSVVELVRVFRILANDEVSQVISRRDHQGRVHVTAE</sequence>
<reference evidence="1" key="1">
    <citation type="submission" date="2024-05" db="EMBL/GenBank/DDBJ databases">
        <authorList>
            <person name="Kim S."/>
            <person name="Heo J."/>
            <person name="Choi H."/>
            <person name="Choi Y."/>
            <person name="Kwon S.-W."/>
            <person name="Kim Y."/>
        </authorList>
    </citation>
    <scope>NUCLEOTIDE SEQUENCE</scope>
    <source>
        <strain evidence="1">KACC 23699</strain>
    </source>
</reference>
<accession>A0AAU7JVC3</accession>
<protein>
    <submittedName>
        <fullName evidence="1">Uncharacterized protein</fullName>
    </submittedName>
</protein>
<gene>
    <name evidence="1" type="ORF">ABEG17_02565</name>
</gene>
<dbReference type="AlphaFoldDB" id="A0AAU7JVC3"/>
<dbReference type="EMBL" id="CP157483">
    <property type="protein sequence ID" value="XBO44228.1"/>
    <property type="molecule type" value="Genomic_DNA"/>
</dbReference>